<evidence type="ECO:0000256" key="2">
    <source>
        <dbReference type="ARBA" id="ARBA00010752"/>
    </source>
</evidence>
<dbReference type="OrthoDB" id="7849865at2"/>
<evidence type="ECO:0000256" key="1">
    <source>
        <dbReference type="ARBA" id="ARBA00004496"/>
    </source>
</evidence>
<dbReference type="GO" id="GO:0003677">
    <property type="term" value="F:DNA binding"/>
    <property type="evidence" value="ECO:0007669"/>
    <property type="project" value="UniProtKB-KW"/>
</dbReference>
<keyword evidence="8" id="KW-0238">DNA-binding</keyword>
<dbReference type="InterPro" id="IPR046938">
    <property type="entry name" value="DNA_clamp_sf"/>
</dbReference>
<keyword evidence="7" id="KW-0239">DNA-directed DNA polymerase</keyword>
<evidence type="ECO:0000256" key="4">
    <source>
        <dbReference type="ARBA" id="ARBA00022679"/>
    </source>
</evidence>
<proteinExistence type="inferred from homology"/>
<dbReference type="Gene3D" id="1.10.1660.10">
    <property type="match status" value="1"/>
</dbReference>
<dbReference type="InterPro" id="IPR022635">
    <property type="entry name" value="DNA_polIII_beta_C"/>
</dbReference>
<keyword evidence="6" id="KW-0235">DNA replication</keyword>
<sequence>MLTISSFARLVGLSPSALRFYDDCDLLRPYDVDARSGYRYYSADQQRRAVMIRRLREIDLPLHDIRAVLDGDRDEAAALLQRHAGEYAGRARRTGDVVADLVAGLADDDTTASTVTVGGPELASAIRQVSPAAARIADVPALQGVLLEIDGAELAVVATDRYWLALRTLPAYDIAGPVRRLLVHADQLTRVAAWVARHDRVRLCGTDAGATIAAEGGDESLPLDLVDDEFPSYRTIFGGLPTWTSRVIVDRAALQDALDAASADRPVVLSVGADHLDVCADGEAGGVRLDAINSGAELAIAFSPTLLTAALAASVGPDVLLEMSAEDRPVVVRSADQGTFTTLVMPVRREENEVS</sequence>
<dbReference type="GO" id="GO:0006271">
    <property type="term" value="P:DNA strand elongation involved in DNA replication"/>
    <property type="evidence" value="ECO:0007669"/>
    <property type="project" value="TreeGrafter"/>
</dbReference>
<dbReference type="GO" id="GO:0006355">
    <property type="term" value="P:regulation of DNA-templated transcription"/>
    <property type="evidence" value="ECO:0007669"/>
    <property type="project" value="InterPro"/>
</dbReference>
<dbReference type="Pfam" id="PF13411">
    <property type="entry name" value="MerR_1"/>
    <property type="match status" value="1"/>
</dbReference>
<dbReference type="Proteomes" id="UP000037397">
    <property type="component" value="Unassembled WGS sequence"/>
</dbReference>
<evidence type="ECO:0000313" key="11">
    <source>
        <dbReference type="Proteomes" id="UP000037397"/>
    </source>
</evidence>
<evidence type="ECO:0000313" key="10">
    <source>
        <dbReference type="EMBL" id="KNX39547.1"/>
    </source>
</evidence>
<gene>
    <name evidence="10" type="ORF">VV01_16765</name>
</gene>
<protein>
    <recommendedName>
        <fullName evidence="9">HTH merR-type domain-containing protein</fullName>
    </recommendedName>
</protein>
<organism evidence="10 11">
    <name type="scientific">Luteipulveratus halotolerans</name>
    <dbReference type="NCBI Taxonomy" id="1631356"/>
    <lineage>
        <taxon>Bacteria</taxon>
        <taxon>Bacillati</taxon>
        <taxon>Actinomycetota</taxon>
        <taxon>Actinomycetes</taxon>
        <taxon>Micrococcales</taxon>
        <taxon>Dermacoccaceae</taxon>
        <taxon>Luteipulveratus</taxon>
    </lineage>
</organism>
<dbReference type="PANTHER" id="PTHR30478:SF0">
    <property type="entry name" value="BETA SLIDING CLAMP"/>
    <property type="match status" value="1"/>
</dbReference>
<dbReference type="InterPro" id="IPR009061">
    <property type="entry name" value="DNA-bd_dom_put_sf"/>
</dbReference>
<dbReference type="GO" id="GO:0003887">
    <property type="term" value="F:DNA-directed DNA polymerase activity"/>
    <property type="evidence" value="ECO:0007669"/>
    <property type="project" value="UniProtKB-KW"/>
</dbReference>
<dbReference type="Gene3D" id="3.10.150.10">
    <property type="entry name" value="DNA Polymerase III, subunit A, domain 2"/>
    <property type="match status" value="2"/>
</dbReference>
<dbReference type="SMART" id="SM00480">
    <property type="entry name" value="POL3Bc"/>
    <property type="match status" value="1"/>
</dbReference>
<accession>A0A0L6CP87</accession>
<dbReference type="PROSITE" id="PS00552">
    <property type="entry name" value="HTH_MERR_1"/>
    <property type="match status" value="1"/>
</dbReference>
<keyword evidence="5" id="KW-0548">Nucleotidyltransferase</keyword>
<dbReference type="CDD" id="cd00140">
    <property type="entry name" value="beta_clamp"/>
    <property type="match status" value="1"/>
</dbReference>
<evidence type="ECO:0000256" key="6">
    <source>
        <dbReference type="ARBA" id="ARBA00022705"/>
    </source>
</evidence>
<dbReference type="InterPro" id="IPR022637">
    <property type="entry name" value="DNA_polIII_beta_cen"/>
</dbReference>
<dbReference type="GO" id="GO:0008408">
    <property type="term" value="F:3'-5' exonuclease activity"/>
    <property type="evidence" value="ECO:0007669"/>
    <property type="project" value="InterPro"/>
</dbReference>
<evidence type="ECO:0000259" key="9">
    <source>
        <dbReference type="PROSITE" id="PS50937"/>
    </source>
</evidence>
<evidence type="ECO:0000256" key="3">
    <source>
        <dbReference type="ARBA" id="ARBA00022490"/>
    </source>
</evidence>
<dbReference type="Pfam" id="PF02768">
    <property type="entry name" value="DNA_pol3_beta_3"/>
    <property type="match status" value="1"/>
</dbReference>
<keyword evidence="3" id="KW-0963">Cytoplasm</keyword>
<dbReference type="PANTHER" id="PTHR30478">
    <property type="entry name" value="DNA POLYMERASE III SUBUNIT BETA"/>
    <property type="match status" value="1"/>
</dbReference>
<dbReference type="GO" id="GO:0005737">
    <property type="term" value="C:cytoplasm"/>
    <property type="evidence" value="ECO:0007669"/>
    <property type="project" value="UniProtKB-SubCell"/>
</dbReference>
<dbReference type="SUPFAM" id="SSF55979">
    <property type="entry name" value="DNA clamp"/>
    <property type="match status" value="2"/>
</dbReference>
<dbReference type="AlphaFoldDB" id="A0A0L6CP87"/>
<evidence type="ECO:0000256" key="5">
    <source>
        <dbReference type="ARBA" id="ARBA00022695"/>
    </source>
</evidence>
<keyword evidence="11" id="KW-1185">Reference proteome</keyword>
<dbReference type="STRING" id="1631356.VV01_16765"/>
<dbReference type="Pfam" id="PF02767">
    <property type="entry name" value="DNA_pol3_beta_2"/>
    <property type="match status" value="1"/>
</dbReference>
<reference evidence="11" key="1">
    <citation type="submission" date="2015-03" db="EMBL/GenBank/DDBJ databases">
        <title>Luteipulveratus halotolerans sp. nov., a novel actinobacterium (Dermacoccaceae) from Sarawak, Malaysia.</title>
        <authorList>
            <person name="Juboi H."/>
            <person name="Basik A."/>
            <person name="Shamsul S.S."/>
            <person name="Arnold P."/>
            <person name="Schmitt E.K."/>
            <person name="Sanglier J.-J."/>
            <person name="Yeo T."/>
        </authorList>
    </citation>
    <scope>NUCLEOTIDE SEQUENCE [LARGE SCALE GENOMIC DNA]</scope>
    <source>
        <strain evidence="11">C296001</strain>
    </source>
</reference>
<dbReference type="EMBL" id="LAIR01000002">
    <property type="protein sequence ID" value="KNX39547.1"/>
    <property type="molecule type" value="Genomic_DNA"/>
</dbReference>
<dbReference type="PROSITE" id="PS50937">
    <property type="entry name" value="HTH_MERR_2"/>
    <property type="match status" value="1"/>
</dbReference>
<comment type="similarity">
    <text evidence="2">Belongs to the beta sliding clamp family.</text>
</comment>
<dbReference type="SMART" id="SM00422">
    <property type="entry name" value="HTH_MERR"/>
    <property type="match status" value="1"/>
</dbReference>
<name>A0A0L6CP87_9MICO</name>
<dbReference type="SUPFAM" id="SSF46955">
    <property type="entry name" value="Putative DNA-binding domain"/>
    <property type="match status" value="1"/>
</dbReference>
<comment type="subcellular location">
    <subcellularLocation>
        <location evidence="1">Cytoplasm</location>
    </subcellularLocation>
</comment>
<dbReference type="PATRIC" id="fig|1631356.3.peg.3330"/>
<feature type="domain" description="HTH merR-type" evidence="9">
    <location>
        <begin position="1"/>
        <end position="71"/>
    </location>
</feature>
<dbReference type="GO" id="GO:0009360">
    <property type="term" value="C:DNA polymerase III complex"/>
    <property type="evidence" value="ECO:0007669"/>
    <property type="project" value="InterPro"/>
</dbReference>
<evidence type="ECO:0000256" key="8">
    <source>
        <dbReference type="ARBA" id="ARBA00023125"/>
    </source>
</evidence>
<dbReference type="InterPro" id="IPR000551">
    <property type="entry name" value="MerR-type_HTH_dom"/>
</dbReference>
<keyword evidence="4" id="KW-0808">Transferase</keyword>
<dbReference type="InterPro" id="IPR001001">
    <property type="entry name" value="DNA_polIII_beta"/>
</dbReference>
<evidence type="ECO:0000256" key="7">
    <source>
        <dbReference type="ARBA" id="ARBA00022932"/>
    </source>
</evidence>
<comment type="caution">
    <text evidence="10">The sequence shown here is derived from an EMBL/GenBank/DDBJ whole genome shotgun (WGS) entry which is preliminary data.</text>
</comment>